<dbReference type="EMBL" id="JAYKXP010000079">
    <property type="protein sequence ID" value="KAK7030242.1"/>
    <property type="molecule type" value="Genomic_DNA"/>
</dbReference>
<dbReference type="Proteomes" id="UP001383192">
    <property type="component" value="Unassembled WGS sequence"/>
</dbReference>
<protein>
    <submittedName>
        <fullName evidence="1">Uncharacterized protein</fullName>
    </submittedName>
</protein>
<dbReference type="AlphaFoldDB" id="A0AAW0BW34"/>
<keyword evidence="2" id="KW-1185">Reference proteome</keyword>
<proteinExistence type="predicted"/>
<evidence type="ECO:0000313" key="2">
    <source>
        <dbReference type="Proteomes" id="UP001383192"/>
    </source>
</evidence>
<name>A0AAW0BW34_9AGAR</name>
<sequence>MPGTGTCSDGVFDVPLDGIRRIDALLPSTTWYLFDSGSELSSNPSRAVKTAHARIVQAASIAEFRAAMDRLSWVDEMPSRGLWYAMKPSGLKEILLMKHYHPIPKIRSTDDKTLSDFLQQIRPIPTPDLFLGQCS</sequence>
<gene>
    <name evidence="1" type="ORF">VNI00_014259</name>
</gene>
<accession>A0AAW0BW34</accession>
<organism evidence="1 2">
    <name type="scientific">Paramarasmius palmivorus</name>
    <dbReference type="NCBI Taxonomy" id="297713"/>
    <lineage>
        <taxon>Eukaryota</taxon>
        <taxon>Fungi</taxon>
        <taxon>Dikarya</taxon>
        <taxon>Basidiomycota</taxon>
        <taxon>Agaricomycotina</taxon>
        <taxon>Agaricomycetes</taxon>
        <taxon>Agaricomycetidae</taxon>
        <taxon>Agaricales</taxon>
        <taxon>Marasmiineae</taxon>
        <taxon>Marasmiaceae</taxon>
        <taxon>Paramarasmius</taxon>
    </lineage>
</organism>
<comment type="caution">
    <text evidence="1">The sequence shown here is derived from an EMBL/GenBank/DDBJ whole genome shotgun (WGS) entry which is preliminary data.</text>
</comment>
<reference evidence="1 2" key="1">
    <citation type="submission" date="2024-01" db="EMBL/GenBank/DDBJ databases">
        <title>A draft genome for a cacao thread blight-causing isolate of Paramarasmius palmivorus.</title>
        <authorList>
            <person name="Baruah I.K."/>
            <person name="Bukari Y."/>
            <person name="Amoako-Attah I."/>
            <person name="Meinhardt L.W."/>
            <person name="Bailey B.A."/>
            <person name="Cohen S.P."/>
        </authorList>
    </citation>
    <scope>NUCLEOTIDE SEQUENCE [LARGE SCALE GENOMIC DNA]</scope>
    <source>
        <strain evidence="1 2">GH-12</strain>
    </source>
</reference>
<evidence type="ECO:0000313" key="1">
    <source>
        <dbReference type="EMBL" id="KAK7030242.1"/>
    </source>
</evidence>